<dbReference type="Proteomes" id="UP000643810">
    <property type="component" value="Unassembled WGS sequence"/>
</dbReference>
<comment type="caution">
    <text evidence="1">The sequence shown here is derived from an EMBL/GenBank/DDBJ whole genome shotgun (WGS) entry which is preliminary data.</text>
</comment>
<protein>
    <submittedName>
        <fullName evidence="1">Flagellar capping protein</fullName>
    </submittedName>
</protein>
<organism evidence="1 2">
    <name type="scientific">Roseburia lenta</name>
    <dbReference type="NCBI Taxonomy" id="2763061"/>
    <lineage>
        <taxon>Bacteria</taxon>
        <taxon>Bacillati</taxon>
        <taxon>Bacillota</taxon>
        <taxon>Clostridia</taxon>
        <taxon>Lachnospirales</taxon>
        <taxon>Lachnospiraceae</taxon>
        <taxon>Roseburia</taxon>
    </lineage>
</organism>
<dbReference type="RefSeq" id="WP_186854123.1">
    <property type="nucleotide sequence ID" value="NZ_JACOPG010000002.1"/>
</dbReference>
<dbReference type="EMBL" id="JACOPG010000002">
    <property type="protein sequence ID" value="MBC5686107.1"/>
    <property type="molecule type" value="Genomic_DNA"/>
</dbReference>
<dbReference type="InterPro" id="IPR040026">
    <property type="entry name" value="FliD"/>
</dbReference>
<proteinExistence type="predicted"/>
<accession>A0ABR7GF85</accession>
<sequence length="428" mass="46993">MARIDAAYNYLLSTYGKATGSRYDSHKKSELRSLYNNIIKTNKESPLYKITQTGDVKEFAIDIKANAHQLQNAISALNDDGDDIASMLKKKVAVSSDEDTISVHFVGNDADQEQNGFNMEVISLAGPQTNEGHYLRRNDYSFEEGTYSFDLDMPTNSYEFQFNVNPGDNNFDVQSKIARLINQSDIGLIAEVKLNRRGESALSIQSKQTGLSADETSIFSIQSGSSWNEINTLGISHITTPATNSVFRLNGQEHSSLSNTFTINRSFEVTMHKTSADAGKPVHIGFQASTAAITEGIDNLLSAYNKLYDVGSKYATLHGSHRLLNEVSAISNHFSDALAAVGISSNESRHLQLNPEHFSAAISGNDASEHFNTLNQFKSALSGEVNRISIDPMRYINKVIVEYKNPGKTFVAPYAPSAYAGMLIDQAL</sequence>
<name>A0ABR7GF85_9FIRM</name>
<gene>
    <name evidence="1" type="ORF">H8R94_05730</name>
</gene>
<evidence type="ECO:0000313" key="1">
    <source>
        <dbReference type="EMBL" id="MBC5686107.1"/>
    </source>
</evidence>
<dbReference type="PANTHER" id="PTHR30288">
    <property type="entry name" value="FLAGELLAR CAP/ASSEMBLY PROTEIN FLID"/>
    <property type="match status" value="1"/>
</dbReference>
<dbReference type="PANTHER" id="PTHR30288:SF0">
    <property type="entry name" value="FLAGELLAR HOOK-ASSOCIATED PROTEIN 2"/>
    <property type="match status" value="1"/>
</dbReference>
<keyword evidence="1" id="KW-0282">Flagellum</keyword>
<reference evidence="1 2" key="1">
    <citation type="submission" date="2020-08" db="EMBL/GenBank/DDBJ databases">
        <title>Genome public.</title>
        <authorList>
            <person name="Liu C."/>
            <person name="Sun Q."/>
        </authorList>
    </citation>
    <scope>NUCLEOTIDE SEQUENCE [LARGE SCALE GENOMIC DNA]</scope>
    <source>
        <strain evidence="1 2">NSJ-9</strain>
    </source>
</reference>
<keyword evidence="1" id="KW-0969">Cilium</keyword>
<keyword evidence="1" id="KW-0966">Cell projection</keyword>
<evidence type="ECO:0000313" key="2">
    <source>
        <dbReference type="Proteomes" id="UP000643810"/>
    </source>
</evidence>
<keyword evidence="2" id="KW-1185">Reference proteome</keyword>